<feature type="transmembrane region" description="Helical" evidence="8">
    <location>
        <begin position="341"/>
        <end position="360"/>
    </location>
</feature>
<keyword evidence="2" id="KW-1003">Cell membrane</keyword>
<keyword evidence="7 8" id="KW-0472">Membrane</keyword>
<dbReference type="GO" id="GO:0005886">
    <property type="term" value="C:plasma membrane"/>
    <property type="evidence" value="ECO:0007669"/>
    <property type="project" value="UniProtKB-SubCell"/>
</dbReference>
<dbReference type="Pfam" id="PF13231">
    <property type="entry name" value="PMT_2"/>
    <property type="match status" value="1"/>
</dbReference>
<dbReference type="AlphaFoldDB" id="A0A0P1GJI4"/>
<accession>A0A0P1GJI4</accession>
<evidence type="ECO:0000259" key="9">
    <source>
        <dbReference type="Pfam" id="PF13231"/>
    </source>
</evidence>
<keyword evidence="3" id="KW-0328">Glycosyltransferase</keyword>
<dbReference type="STRING" id="928856.SAMN04488049_103307"/>
<name>A0A0P1GJI4_9RHOB</name>
<gene>
    <name evidence="10" type="ORF">TRM7557_00478</name>
</gene>
<comment type="subcellular location">
    <subcellularLocation>
        <location evidence="1">Cell membrane</location>
        <topology evidence="1">Multi-pass membrane protein</topology>
    </subcellularLocation>
</comment>
<evidence type="ECO:0000256" key="3">
    <source>
        <dbReference type="ARBA" id="ARBA00022676"/>
    </source>
</evidence>
<dbReference type="GO" id="GO:0009103">
    <property type="term" value="P:lipopolysaccharide biosynthetic process"/>
    <property type="evidence" value="ECO:0007669"/>
    <property type="project" value="UniProtKB-ARBA"/>
</dbReference>
<feature type="transmembrane region" description="Helical" evidence="8">
    <location>
        <begin position="88"/>
        <end position="106"/>
    </location>
</feature>
<proteinExistence type="predicted"/>
<keyword evidence="6 8" id="KW-1133">Transmembrane helix</keyword>
<feature type="transmembrane region" description="Helical" evidence="8">
    <location>
        <begin position="183"/>
        <end position="201"/>
    </location>
</feature>
<dbReference type="InterPro" id="IPR038731">
    <property type="entry name" value="RgtA/B/C-like"/>
</dbReference>
<organism evidence="10 11">
    <name type="scientific">Tritonibacter multivorans</name>
    <dbReference type="NCBI Taxonomy" id="928856"/>
    <lineage>
        <taxon>Bacteria</taxon>
        <taxon>Pseudomonadati</taxon>
        <taxon>Pseudomonadota</taxon>
        <taxon>Alphaproteobacteria</taxon>
        <taxon>Rhodobacterales</taxon>
        <taxon>Paracoccaceae</taxon>
        <taxon>Tritonibacter</taxon>
    </lineage>
</organism>
<evidence type="ECO:0000313" key="10">
    <source>
        <dbReference type="EMBL" id="CUH75618.1"/>
    </source>
</evidence>
<reference evidence="10 11" key="1">
    <citation type="submission" date="2015-09" db="EMBL/GenBank/DDBJ databases">
        <authorList>
            <consortium name="Swine Surveillance"/>
        </authorList>
    </citation>
    <scope>NUCLEOTIDE SEQUENCE [LARGE SCALE GENOMIC DNA]</scope>
    <source>
        <strain evidence="10 11">CECT 7557</strain>
    </source>
</reference>
<feature type="transmembrane region" description="Helical" evidence="8">
    <location>
        <begin position="118"/>
        <end position="139"/>
    </location>
</feature>
<protein>
    <submittedName>
        <fullName evidence="10">Putative membrane protein</fullName>
    </submittedName>
</protein>
<evidence type="ECO:0000256" key="7">
    <source>
        <dbReference type="ARBA" id="ARBA00023136"/>
    </source>
</evidence>
<dbReference type="PANTHER" id="PTHR33908">
    <property type="entry name" value="MANNOSYLTRANSFERASE YKCB-RELATED"/>
    <property type="match status" value="1"/>
</dbReference>
<dbReference type="InterPro" id="IPR050297">
    <property type="entry name" value="LipidA_mod_glycosyltrf_83"/>
</dbReference>
<keyword evidence="5 8" id="KW-0812">Transmembrane</keyword>
<dbReference type="RefSeq" id="WP_058288611.1">
    <property type="nucleotide sequence ID" value="NZ_CYSD01000012.1"/>
</dbReference>
<evidence type="ECO:0000256" key="1">
    <source>
        <dbReference type="ARBA" id="ARBA00004651"/>
    </source>
</evidence>
<evidence type="ECO:0000256" key="8">
    <source>
        <dbReference type="SAM" id="Phobius"/>
    </source>
</evidence>
<sequence length="494" mass="54255">MTELTSPLQLSSNTVWRRDPRWLVFVGVGFITALRILALAISDADLFVDEAQYWLWGQELDWGYYSKPPLIGWLIRAVTDLAASDAEFWVRLPGPILHGVTALLLMGAAQEVLPRAQAAVVALTYVTLPLVAVGSVLISTDSVLLPFWAAALWLWLRQVPQPSAALALLMGLCLGLGMMSKYAALYFFVCGALVWICLPQARLKLSHLLIAFAGFGVAIAPNVIWNITHDLQTLHHTADNVDWVQPGKSPELNFDKLLEFSLAQLAVMGPVLFLAYLAAVVQGFWRGGPLARWLIGFSLPVLAIVCVQALLSKAFANWAAMTYPAGVVLVVLYLWDQARWILWAGIAVNLALCLAVGVAATQVTRWERGGGLLLDRYTGRAVMAEAVEKTAHDNGLSTIVASSRHVLADLYYYGRDSGLQVYAAPYKGPTPHYYAQKHKLPMGLSGDVLFIAHADHAPCDEARLIHFLPPQDGAYNDQNLAFFVLPSRCLEDRK</sequence>
<feature type="transmembrane region" description="Helical" evidence="8">
    <location>
        <begin position="207"/>
        <end position="225"/>
    </location>
</feature>
<evidence type="ECO:0000256" key="2">
    <source>
        <dbReference type="ARBA" id="ARBA00022475"/>
    </source>
</evidence>
<dbReference type="Proteomes" id="UP000052022">
    <property type="component" value="Unassembled WGS sequence"/>
</dbReference>
<keyword evidence="11" id="KW-1185">Reference proteome</keyword>
<evidence type="ECO:0000256" key="5">
    <source>
        <dbReference type="ARBA" id="ARBA00022692"/>
    </source>
</evidence>
<evidence type="ECO:0000256" key="6">
    <source>
        <dbReference type="ARBA" id="ARBA00022989"/>
    </source>
</evidence>
<feature type="transmembrane region" description="Helical" evidence="8">
    <location>
        <begin position="291"/>
        <end position="311"/>
    </location>
</feature>
<feature type="transmembrane region" description="Helical" evidence="8">
    <location>
        <begin position="21"/>
        <end position="41"/>
    </location>
</feature>
<feature type="transmembrane region" description="Helical" evidence="8">
    <location>
        <begin position="318"/>
        <end position="335"/>
    </location>
</feature>
<evidence type="ECO:0000313" key="11">
    <source>
        <dbReference type="Proteomes" id="UP000052022"/>
    </source>
</evidence>
<evidence type="ECO:0000256" key="4">
    <source>
        <dbReference type="ARBA" id="ARBA00022679"/>
    </source>
</evidence>
<keyword evidence="4" id="KW-0808">Transferase</keyword>
<dbReference type="OrthoDB" id="9811222at2"/>
<feature type="transmembrane region" description="Helical" evidence="8">
    <location>
        <begin position="265"/>
        <end position="285"/>
    </location>
</feature>
<dbReference type="GO" id="GO:0016763">
    <property type="term" value="F:pentosyltransferase activity"/>
    <property type="evidence" value="ECO:0007669"/>
    <property type="project" value="TreeGrafter"/>
</dbReference>
<dbReference type="PANTHER" id="PTHR33908:SF11">
    <property type="entry name" value="MEMBRANE PROTEIN"/>
    <property type="match status" value="1"/>
</dbReference>
<feature type="domain" description="Glycosyltransferase RgtA/B/C/D-like" evidence="9">
    <location>
        <begin position="66"/>
        <end position="225"/>
    </location>
</feature>
<dbReference type="EMBL" id="CYSD01000012">
    <property type="protein sequence ID" value="CUH75618.1"/>
    <property type="molecule type" value="Genomic_DNA"/>
</dbReference>